<dbReference type="InterPro" id="IPR001940">
    <property type="entry name" value="Peptidase_S1C"/>
</dbReference>
<accession>A0A212KYG2</accession>
<dbReference type="GO" id="GO:0004252">
    <property type="term" value="F:serine-type endopeptidase activity"/>
    <property type="evidence" value="ECO:0007669"/>
    <property type="project" value="InterPro"/>
</dbReference>
<name>A0A212KYG2_9BACT</name>
<dbReference type="InterPro" id="IPR009003">
    <property type="entry name" value="Peptidase_S1_PA"/>
</dbReference>
<feature type="compositionally biased region" description="Low complexity" evidence="2">
    <location>
        <begin position="130"/>
        <end position="147"/>
    </location>
</feature>
<dbReference type="Pfam" id="PF13365">
    <property type="entry name" value="Trypsin_2"/>
    <property type="match status" value="1"/>
</dbReference>
<reference evidence="4" key="1">
    <citation type="submission" date="2016-08" db="EMBL/GenBank/DDBJ databases">
        <authorList>
            <person name="Seilhamer J.J."/>
        </authorList>
    </citation>
    <scope>NUCLEOTIDE SEQUENCE</scope>
    <source>
        <strain evidence="4">86-1</strain>
    </source>
</reference>
<dbReference type="Gene3D" id="2.40.10.10">
    <property type="entry name" value="Trypsin-like serine proteases"/>
    <property type="match status" value="2"/>
</dbReference>
<evidence type="ECO:0000256" key="2">
    <source>
        <dbReference type="SAM" id="MobiDB-lite"/>
    </source>
</evidence>
<sequence length="401" mass="42074">MSQTPSPAAPEQEKHNGTLPASVVPWYRRPLFWGLLFFLALLLLAAWLFWKEWQTAENLKGQIASETAALQKQNQAREDFLARLRQLLKEEPCEVQRKLPLVSPPPGIAWPPLANDAARSGGVLPEASEPAARPTPASPQASQPAKTPQGFAALMEQATVLVLALREEGLSMGSGFFVSPGHVVTNAHVVGSAQKAVVVNKATGAPLSARVLRAVQSNGRDFALLEVEGGPAITPLTLSTDVWRTERVSAWGFPGAVTNDDPQFSALLKGNAAAAPEVVYTDGVVSVILERKPALIVHTATVSQGNSGGPLVNDKGEVVGINTFIKLDDESYRQSSLAIVSASLAEFLKAAGVPVTMAAPSGPDQGASQPAVQTDGAKPAQKSDQAQTSSDGVKGAQGGKP</sequence>
<evidence type="ECO:0000256" key="1">
    <source>
        <dbReference type="SAM" id="Coils"/>
    </source>
</evidence>
<dbReference type="SUPFAM" id="SSF50494">
    <property type="entry name" value="Trypsin-like serine proteases"/>
    <property type="match status" value="1"/>
</dbReference>
<evidence type="ECO:0000256" key="3">
    <source>
        <dbReference type="SAM" id="Phobius"/>
    </source>
</evidence>
<gene>
    <name evidence="4" type="ORF">KL86DES1_10348</name>
</gene>
<proteinExistence type="predicted"/>
<keyword evidence="3" id="KW-1133">Transmembrane helix</keyword>
<dbReference type="InterPro" id="IPR043504">
    <property type="entry name" value="Peptidase_S1_PA_chymotrypsin"/>
</dbReference>
<feature type="region of interest" description="Disordered" evidence="2">
    <location>
        <begin position="119"/>
        <end position="147"/>
    </location>
</feature>
<dbReference type="PRINTS" id="PR00834">
    <property type="entry name" value="PROTEASES2C"/>
</dbReference>
<feature type="coiled-coil region" evidence="1">
    <location>
        <begin position="56"/>
        <end position="90"/>
    </location>
</feature>
<keyword evidence="3" id="KW-0472">Membrane</keyword>
<dbReference type="AlphaFoldDB" id="A0A212KYG2"/>
<dbReference type="PANTHER" id="PTHR43019:SF23">
    <property type="entry name" value="PROTEASE DO-LIKE 5, CHLOROPLASTIC"/>
    <property type="match status" value="1"/>
</dbReference>
<protein>
    <submittedName>
        <fullName evidence="4">Peptidase S1 and S6 chymotrypsin/Hap</fullName>
    </submittedName>
</protein>
<feature type="compositionally biased region" description="Polar residues" evidence="2">
    <location>
        <begin position="382"/>
        <end position="391"/>
    </location>
</feature>
<keyword evidence="3" id="KW-0812">Transmembrane</keyword>
<dbReference type="EMBL" id="FMJC01000001">
    <property type="protein sequence ID" value="SCM70345.1"/>
    <property type="molecule type" value="Genomic_DNA"/>
</dbReference>
<dbReference type="PANTHER" id="PTHR43019">
    <property type="entry name" value="SERINE ENDOPROTEASE DEGS"/>
    <property type="match status" value="1"/>
</dbReference>
<organism evidence="4">
    <name type="scientific">uncultured Desulfovibrio sp</name>
    <dbReference type="NCBI Taxonomy" id="167968"/>
    <lineage>
        <taxon>Bacteria</taxon>
        <taxon>Pseudomonadati</taxon>
        <taxon>Thermodesulfobacteriota</taxon>
        <taxon>Desulfovibrionia</taxon>
        <taxon>Desulfovibrionales</taxon>
        <taxon>Desulfovibrionaceae</taxon>
        <taxon>Desulfovibrio</taxon>
        <taxon>environmental samples</taxon>
    </lineage>
</organism>
<dbReference type="RefSeq" id="WP_179979257.1">
    <property type="nucleotide sequence ID" value="NZ_LT608333.1"/>
</dbReference>
<evidence type="ECO:0000313" key="4">
    <source>
        <dbReference type="EMBL" id="SCM70345.1"/>
    </source>
</evidence>
<keyword evidence="1" id="KW-0175">Coiled coil</keyword>
<dbReference type="GO" id="GO:0006508">
    <property type="term" value="P:proteolysis"/>
    <property type="evidence" value="ECO:0007669"/>
    <property type="project" value="InterPro"/>
</dbReference>
<feature type="transmembrane region" description="Helical" evidence="3">
    <location>
        <begin position="31"/>
        <end position="50"/>
    </location>
</feature>
<feature type="region of interest" description="Disordered" evidence="2">
    <location>
        <begin position="359"/>
        <end position="401"/>
    </location>
</feature>